<feature type="compositionally biased region" description="Basic and acidic residues" evidence="1">
    <location>
        <begin position="11"/>
        <end position="22"/>
    </location>
</feature>
<feature type="compositionally biased region" description="Low complexity" evidence="1">
    <location>
        <begin position="1"/>
        <end position="10"/>
    </location>
</feature>
<evidence type="ECO:0000313" key="2">
    <source>
        <dbReference type="EMBL" id="CAF1004463.1"/>
    </source>
</evidence>
<evidence type="ECO:0000313" key="4">
    <source>
        <dbReference type="EMBL" id="CAF1104692.1"/>
    </source>
</evidence>
<feature type="region of interest" description="Disordered" evidence="1">
    <location>
        <begin position="1"/>
        <end position="26"/>
    </location>
</feature>
<dbReference type="EMBL" id="CAJNOM010000081">
    <property type="protein sequence ID" value="CAF1004463.1"/>
    <property type="molecule type" value="Genomic_DNA"/>
</dbReference>
<comment type="caution">
    <text evidence="3">The sequence shown here is derived from an EMBL/GenBank/DDBJ whole genome shotgun (WGS) entry which is preliminary data.</text>
</comment>
<organism evidence="3 5">
    <name type="scientific">Adineta steineri</name>
    <dbReference type="NCBI Taxonomy" id="433720"/>
    <lineage>
        <taxon>Eukaryota</taxon>
        <taxon>Metazoa</taxon>
        <taxon>Spiralia</taxon>
        <taxon>Gnathifera</taxon>
        <taxon>Rotifera</taxon>
        <taxon>Eurotatoria</taxon>
        <taxon>Bdelloidea</taxon>
        <taxon>Adinetida</taxon>
        <taxon>Adinetidae</taxon>
        <taxon>Adineta</taxon>
    </lineage>
</organism>
<accession>A0A814JEV3</accession>
<protein>
    <submittedName>
        <fullName evidence="3">Uncharacterized protein</fullName>
    </submittedName>
</protein>
<reference evidence="3" key="1">
    <citation type="submission" date="2021-02" db="EMBL/GenBank/DDBJ databases">
        <authorList>
            <person name="Nowell W R."/>
        </authorList>
    </citation>
    <scope>NUCLEOTIDE SEQUENCE</scope>
</reference>
<dbReference type="AlphaFoldDB" id="A0A814JEV3"/>
<dbReference type="EMBL" id="CAJNOM010000095">
    <property type="protein sequence ID" value="CAF1036637.1"/>
    <property type="molecule type" value="Genomic_DNA"/>
</dbReference>
<proteinExistence type="predicted"/>
<dbReference type="EMBL" id="CAJNOI010000129">
    <property type="protein sequence ID" value="CAF1104692.1"/>
    <property type="molecule type" value="Genomic_DNA"/>
</dbReference>
<evidence type="ECO:0000256" key="1">
    <source>
        <dbReference type="SAM" id="MobiDB-lite"/>
    </source>
</evidence>
<evidence type="ECO:0000313" key="5">
    <source>
        <dbReference type="Proteomes" id="UP000663832"/>
    </source>
</evidence>
<keyword evidence="5" id="KW-1185">Reference proteome</keyword>
<evidence type="ECO:0000313" key="3">
    <source>
        <dbReference type="EMBL" id="CAF1036637.1"/>
    </source>
</evidence>
<dbReference type="Proteomes" id="UP000663832">
    <property type="component" value="Unassembled WGS sequence"/>
</dbReference>
<sequence length="90" mass="10091">MSDKTTQSSKKNSDSDSSDGKKLNCGGKACSTCGACRDWYFDRDNCGTSKHKNSKCIHEHIFDHTIIHDPKDEKSPFPIGRLICECKDNH</sequence>
<dbReference type="Proteomes" id="UP000663877">
    <property type="component" value="Unassembled WGS sequence"/>
</dbReference>
<name>A0A814JEV3_9BILA</name>
<gene>
    <name evidence="4" type="ORF">BJG266_LOCUS21551</name>
    <name evidence="2" type="ORF">QVE165_LOCUS15119</name>
    <name evidence="3" type="ORF">QVE165_LOCUS16843</name>
</gene>